<feature type="domain" description="Pyridine nucleotide-disulphide oxidoreductase dimerisation" evidence="11">
    <location>
        <begin position="342"/>
        <end position="446"/>
    </location>
</feature>
<dbReference type="PIRSF" id="PIRSF000350">
    <property type="entry name" value="Mercury_reductase_MerA"/>
    <property type="match status" value="1"/>
</dbReference>
<dbReference type="FunFam" id="3.30.390.30:FF:000001">
    <property type="entry name" value="Dihydrolipoyl dehydrogenase"/>
    <property type="match status" value="1"/>
</dbReference>
<dbReference type="RefSeq" id="WP_126620556.1">
    <property type="nucleotide sequence ID" value="NZ_JBHUCY010000044.1"/>
</dbReference>
<keyword evidence="8" id="KW-0547">Nucleotide-binding</keyword>
<dbReference type="GO" id="GO:0050660">
    <property type="term" value="F:flavin adenine dinucleotide binding"/>
    <property type="evidence" value="ECO:0007669"/>
    <property type="project" value="TreeGrafter"/>
</dbReference>
<keyword evidence="3 8" id="KW-0274">FAD</keyword>
<accession>A0A431VA04</accession>
<dbReference type="PANTHER" id="PTHR43014:SF2">
    <property type="entry name" value="MERCURIC REDUCTASE"/>
    <property type="match status" value="1"/>
</dbReference>
<feature type="binding site" evidence="8">
    <location>
        <position position="306"/>
    </location>
    <ligand>
        <name>FAD</name>
        <dbReference type="ChEBI" id="CHEBI:57692"/>
    </ligand>
</feature>
<evidence type="ECO:0000256" key="6">
    <source>
        <dbReference type="ARBA" id="ARBA00023157"/>
    </source>
</evidence>
<dbReference type="Gene3D" id="3.50.50.60">
    <property type="entry name" value="FAD/NAD(P)-binding domain"/>
    <property type="match status" value="2"/>
</dbReference>
<dbReference type="PRINTS" id="PR00411">
    <property type="entry name" value="PNDRDTASEI"/>
</dbReference>
<keyword evidence="4" id="KW-0521">NADP</keyword>
<dbReference type="InterPro" id="IPR016156">
    <property type="entry name" value="FAD/NAD-linked_Rdtase_dimer_sf"/>
</dbReference>
<reference evidence="13 14" key="1">
    <citation type="submission" date="2018-12" db="EMBL/GenBank/DDBJ databases">
        <authorList>
            <person name="Yang Y."/>
        </authorList>
    </citation>
    <scope>NUCLEOTIDE SEQUENCE [LARGE SCALE GENOMIC DNA]</scope>
    <source>
        <strain evidence="13 14">L-25-5w-1</strain>
    </source>
</reference>
<dbReference type="InterPro" id="IPR036188">
    <property type="entry name" value="FAD/NAD-bd_sf"/>
</dbReference>
<comment type="cofactor">
    <cofactor evidence="8">
        <name>FAD</name>
        <dbReference type="ChEBI" id="CHEBI:57692"/>
    </cofactor>
    <text evidence="8">Binds 1 FAD per subunit.</text>
</comment>
<evidence type="ECO:0000256" key="4">
    <source>
        <dbReference type="ARBA" id="ARBA00022857"/>
    </source>
</evidence>
<dbReference type="Pfam" id="PF02852">
    <property type="entry name" value="Pyr_redox_dim"/>
    <property type="match status" value="1"/>
</dbReference>
<dbReference type="PRINTS" id="PR00368">
    <property type="entry name" value="FADPNR"/>
</dbReference>
<evidence type="ECO:0000256" key="10">
    <source>
        <dbReference type="RuleBase" id="RU003691"/>
    </source>
</evidence>
<feature type="binding site" evidence="8">
    <location>
        <begin position="143"/>
        <end position="145"/>
    </location>
    <ligand>
        <name>FAD</name>
        <dbReference type="ChEBI" id="CHEBI:57692"/>
    </ligand>
</feature>
<feature type="binding site" evidence="8">
    <location>
        <position position="266"/>
    </location>
    <ligand>
        <name>NAD(+)</name>
        <dbReference type="ChEBI" id="CHEBI:57540"/>
    </ligand>
</feature>
<dbReference type="SUPFAM" id="SSF51905">
    <property type="entry name" value="FAD/NAD(P)-binding domain"/>
    <property type="match status" value="1"/>
</dbReference>
<evidence type="ECO:0000313" key="14">
    <source>
        <dbReference type="Proteomes" id="UP000277007"/>
    </source>
</evidence>
<keyword evidence="5 10" id="KW-0560">Oxidoreductase</keyword>
<keyword evidence="6" id="KW-1015">Disulfide bond</keyword>
<dbReference type="PROSITE" id="PS00076">
    <property type="entry name" value="PYRIDINE_REDOX_1"/>
    <property type="match status" value="1"/>
</dbReference>
<dbReference type="OrthoDB" id="9764616at2"/>
<dbReference type="InterPro" id="IPR023753">
    <property type="entry name" value="FAD/NAD-binding_dom"/>
</dbReference>
<evidence type="ECO:0000256" key="9">
    <source>
        <dbReference type="PIRSR" id="PIRSR000350-4"/>
    </source>
</evidence>
<dbReference type="Gene3D" id="3.30.390.30">
    <property type="match status" value="1"/>
</dbReference>
<keyword evidence="14" id="KW-1185">Reference proteome</keyword>
<evidence type="ECO:0000256" key="2">
    <source>
        <dbReference type="ARBA" id="ARBA00022630"/>
    </source>
</evidence>
<comment type="caution">
    <text evidence="13">The sequence shown here is derived from an EMBL/GenBank/DDBJ whole genome shotgun (WGS) entry which is preliminary data.</text>
</comment>
<evidence type="ECO:0000259" key="11">
    <source>
        <dbReference type="Pfam" id="PF02852"/>
    </source>
</evidence>
<feature type="disulfide bond" description="Redox-active" evidence="9">
    <location>
        <begin position="46"/>
        <end position="51"/>
    </location>
</feature>
<keyword evidence="7 10" id="KW-0676">Redox-active center</keyword>
<comment type="similarity">
    <text evidence="1 10">Belongs to the class-I pyridine nucleotide-disulfide oxidoreductase family.</text>
</comment>
<dbReference type="AlphaFoldDB" id="A0A431VA04"/>
<evidence type="ECO:0000259" key="12">
    <source>
        <dbReference type="Pfam" id="PF07992"/>
    </source>
</evidence>
<protein>
    <submittedName>
        <fullName evidence="13">Dihydrolipoamide dehydrogenase</fullName>
    </submittedName>
</protein>
<sequence>MTGRKELTADLCVIGAGSAGLSVAAGAAQMGARTVLIEAHRMGGDCLNTGCVPSKALLAAAKAAQAVRGADGFGVGRQAPDIDFAAVRRHVHGTIAAIAPHDSEDRFRALGCTVIRERARFLDPSTVLAGNTLVRARRFVVATGSRAAVPDLPGLDRLPFLTNETVFDLAERPRHLLVVGGGPIGCEMAQAFRRLGAEVTLIQRHRILPKDDADAAEVVRRSLVADGVTVLENVGIERAEQVGTDIVLTLSDERRPIGSHLLIAAGRRANVEGLGLEEAGVRVTAKGIAVDKRLRTDNRHIFAAGDVAGGPQFTHWAGHHAGVVIRNALFRLPIRVSERTLPWVTYTDPELAQVGLTEAQARDRHGDGIHVLSAAFADNDRARAERHAEGFAKAVTDRRGRILGATIVGPQAGELIQAWGLAMAGGLKIGTLAGVIAPYPTLGEISKRVAGGFYTPTLYGPRTRWLVRLLARLG</sequence>
<evidence type="ECO:0000256" key="1">
    <source>
        <dbReference type="ARBA" id="ARBA00007532"/>
    </source>
</evidence>
<evidence type="ECO:0000313" key="13">
    <source>
        <dbReference type="EMBL" id="RTR13097.1"/>
    </source>
</evidence>
<name>A0A431VA04_9PROT</name>
<evidence type="ECO:0000256" key="8">
    <source>
        <dbReference type="PIRSR" id="PIRSR000350-3"/>
    </source>
</evidence>
<feature type="binding site" evidence="8">
    <location>
        <position position="55"/>
    </location>
    <ligand>
        <name>FAD</name>
        <dbReference type="ChEBI" id="CHEBI:57692"/>
    </ligand>
</feature>
<feature type="domain" description="FAD/NAD(P)-binding" evidence="12">
    <location>
        <begin position="10"/>
        <end position="320"/>
    </location>
</feature>
<dbReference type="GO" id="GO:0016668">
    <property type="term" value="F:oxidoreductase activity, acting on a sulfur group of donors, NAD(P) as acceptor"/>
    <property type="evidence" value="ECO:0007669"/>
    <property type="project" value="InterPro"/>
</dbReference>
<dbReference type="PANTHER" id="PTHR43014">
    <property type="entry name" value="MERCURIC REDUCTASE"/>
    <property type="match status" value="1"/>
</dbReference>
<dbReference type="SUPFAM" id="SSF55424">
    <property type="entry name" value="FAD/NAD-linked reductases, dimerisation (C-terminal) domain"/>
    <property type="match status" value="1"/>
</dbReference>
<dbReference type="Pfam" id="PF07992">
    <property type="entry name" value="Pyr_redox_2"/>
    <property type="match status" value="1"/>
</dbReference>
<dbReference type="InterPro" id="IPR001100">
    <property type="entry name" value="Pyr_nuc-diS_OxRdtase"/>
</dbReference>
<dbReference type="InterPro" id="IPR012999">
    <property type="entry name" value="Pyr_OxRdtase_I_AS"/>
</dbReference>
<evidence type="ECO:0000256" key="5">
    <source>
        <dbReference type="ARBA" id="ARBA00023002"/>
    </source>
</evidence>
<dbReference type="Proteomes" id="UP000277007">
    <property type="component" value="Unassembled WGS sequence"/>
</dbReference>
<proteinExistence type="inferred from homology"/>
<dbReference type="InterPro" id="IPR004099">
    <property type="entry name" value="Pyr_nucl-diS_OxRdtase_dimer"/>
</dbReference>
<organism evidence="13 14">
    <name type="scientific">Azospirillum griseum</name>
    <dbReference type="NCBI Taxonomy" id="2496639"/>
    <lineage>
        <taxon>Bacteria</taxon>
        <taxon>Pseudomonadati</taxon>
        <taxon>Pseudomonadota</taxon>
        <taxon>Alphaproteobacteria</taxon>
        <taxon>Rhodospirillales</taxon>
        <taxon>Azospirillaceae</taxon>
        <taxon>Azospirillum</taxon>
    </lineage>
</organism>
<keyword evidence="8" id="KW-0520">NAD</keyword>
<evidence type="ECO:0000256" key="7">
    <source>
        <dbReference type="ARBA" id="ARBA00023284"/>
    </source>
</evidence>
<gene>
    <name evidence="13" type="ORF">EJ903_24825</name>
</gene>
<keyword evidence="2 10" id="KW-0285">Flavoprotein</keyword>
<dbReference type="GO" id="GO:0003955">
    <property type="term" value="F:NAD(P)H dehydrogenase (quinone) activity"/>
    <property type="evidence" value="ECO:0007669"/>
    <property type="project" value="TreeGrafter"/>
</dbReference>
<dbReference type="EMBL" id="RXMA01000047">
    <property type="protein sequence ID" value="RTR13097.1"/>
    <property type="molecule type" value="Genomic_DNA"/>
</dbReference>
<feature type="binding site" evidence="8">
    <location>
        <begin position="180"/>
        <end position="187"/>
    </location>
    <ligand>
        <name>NAD(+)</name>
        <dbReference type="ChEBI" id="CHEBI:57540"/>
    </ligand>
</feature>
<evidence type="ECO:0000256" key="3">
    <source>
        <dbReference type="ARBA" id="ARBA00022827"/>
    </source>
</evidence>